<proteinExistence type="predicted"/>
<keyword evidence="3" id="KW-1185">Reference proteome</keyword>
<dbReference type="PANTHER" id="PTHR46791:SF5">
    <property type="entry name" value="CLR5 DOMAIN-CONTAINING PROTEIN-RELATED"/>
    <property type="match status" value="1"/>
</dbReference>
<dbReference type="InterPro" id="IPR058913">
    <property type="entry name" value="Integrase_dom_put"/>
</dbReference>
<reference evidence="2" key="2">
    <citation type="journal article" date="2020" name="Nat. Commun.">
        <title>Large-scale genome sequencing of mycorrhizal fungi provides insights into the early evolution of symbiotic traits.</title>
        <authorList>
            <person name="Miyauchi S."/>
            <person name="Kiss E."/>
            <person name="Kuo A."/>
            <person name="Drula E."/>
            <person name="Kohler A."/>
            <person name="Sanchez-Garcia M."/>
            <person name="Morin E."/>
            <person name="Andreopoulos B."/>
            <person name="Barry K.W."/>
            <person name="Bonito G."/>
            <person name="Buee M."/>
            <person name="Carver A."/>
            <person name="Chen C."/>
            <person name="Cichocki N."/>
            <person name="Clum A."/>
            <person name="Culley D."/>
            <person name="Crous P.W."/>
            <person name="Fauchery L."/>
            <person name="Girlanda M."/>
            <person name="Hayes R.D."/>
            <person name="Keri Z."/>
            <person name="LaButti K."/>
            <person name="Lipzen A."/>
            <person name="Lombard V."/>
            <person name="Magnuson J."/>
            <person name="Maillard F."/>
            <person name="Murat C."/>
            <person name="Nolan M."/>
            <person name="Ohm R.A."/>
            <person name="Pangilinan J."/>
            <person name="Pereira M.F."/>
            <person name="Perotto S."/>
            <person name="Peter M."/>
            <person name="Pfister S."/>
            <person name="Riley R."/>
            <person name="Sitrit Y."/>
            <person name="Stielow J.B."/>
            <person name="Szollosi G."/>
            <person name="Zifcakova L."/>
            <person name="Stursova M."/>
            <person name="Spatafora J.W."/>
            <person name="Tedersoo L."/>
            <person name="Vaario L.M."/>
            <person name="Yamada A."/>
            <person name="Yan M."/>
            <person name="Wang P."/>
            <person name="Xu J."/>
            <person name="Bruns T."/>
            <person name="Baldrian P."/>
            <person name="Vilgalys R."/>
            <person name="Dunand C."/>
            <person name="Henrissat B."/>
            <person name="Grigoriev I.V."/>
            <person name="Hibbett D."/>
            <person name="Nagy L.G."/>
            <person name="Martin F.M."/>
        </authorList>
    </citation>
    <scope>NUCLEOTIDE SEQUENCE</scope>
    <source>
        <strain evidence="2">BED1</strain>
    </source>
</reference>
<feature type="domain" description="Integrase core" evidence="1">
    <location>
        <begin position="29"/>
        <end position="114"/>
    </location>
</feature>
<evidence type="ECO:0000313" key="2">
    <source>
        <dbReference type="EMBL" id="KAF8440073.1"/>
    </source>
</evidence>
<name>A0AAD4BUZ9_BOLED</name>
<comment type="caution">
    <text evidence="2">The sequence shown here is derived from an EMBL/GenBank/DDBJ whole genome shotgun (WGS) entry which is preliminary data.</text>
</comment>
<dbReference type="Pfam" id="PF24764">
    <property type="entry name" value="rva_4"/>
    <property type="match status" value="1"/>
</dbReference>
<dbReference type="PANTHER" id="PTHR46791">
    <property type="entry name" value="EXPRESSED PROTEIN"/>
    <property type="match status" value="1"/>
</dbReference>
<sequence>MTRGPNRASFIWGSYAVTLTPFSLANLFRLRSTHNTRIERLWVEVGTQFVRRWRAFFTRLERLHMLDPSDPRHIWLLHTLFLDSINDDSDDFREEWNCHPISGPDTNDKSPADLRFLGQTTLGVYRDDCDGLPVDVIEEAYGVDGPERVRQPHEEDSLRNENHAGDTTAHEAHEAVHVPLPGNPFSCDGIEAQFYAMLQEVIVHDITPENLGLTDSEWEDGSYPIYETILVGRRASKDFHISLAEPIWYARARLWGQALTTLLFFLDDAV</sequence>
<dbReference type="AlphaFoldDB" id="A0AAD4BUZ9"/>
<evidence type="ECO:0000313" key="3">
    <source>
        <dbReference type="Proteomes" id="UP001194468"/>
    </source>
</evidence>
<accession>A0AAD4BUZ9</accession>
<evidence type="ECO:0000259" key="1">
    <source>
        <dbReference type="Pfam" id="PF24764"/>
    </source>
</evidence>
<gene>
    <name evidence="2" type="ORF">L210DRAFT_3401783</name>
</gene>
<organism evidence="2 3">
    <name type="scientific">Boletus edulis BED1</name>
    <dbReference type="NCBI Taxonomy" id="1328754"/>
    <lineage>
        <taxon>Eukaryota</taxon>
        <taxon>Fungi</taxon>
        <taxon>Dikarya</taxon>
        <taxon>Basidiomycota</taxon>
        <taxon>Agaricomycotina</taxon>
        <taxon>Agaricomycetes</taxon>
        <taxon>Agaricomycetidae</taxon>
        <taxon>Boletales</taxon>
        <taxon>Boletineae</taxon>
        <taxon>Boletaceae</taxon>
        <taxon>Boletoideae</taxon>
        <taxon>Boletus</taxon>
    </lineage>
</organism>
<dbReference type="Proteomes" id="UP001194468">
    <property type="component" value="Unassembled WGS sequence"/>
</dbReference>
<protein>
    <recommendedName>
        <fullName evidence="1">Integrase core domain-containing protein</fullName>
    </recommendedName>
</protein>
<dbReference type="EMBL" id="WHUW01000013">
    <property type="protein sequence ID" value="KAF8440073.1"/>
    <property type="molecule type" value="Genomic_DNA"/>
</dbReference>
<reference evidence="2" key="1">
    <citation type="submission" date="2019-10" db="EMBL/GenBank/DDBJ databases">
        <authorList>
            <consortium name="DOE Joint Genome Institute"/>
            <person name="Kuo A."/>
            <person name="Miyauchi S."/>
            <person name="Kiss E."/>
            <person name="Drula E."/>
            <person name="Kohler A."/>
            <person name="Sanchez-Garcia M."/>
            <person name="Andreopoulos B."/>
            <person name="Barry K.W."/>
            <person name="Bonito G."/>
            <person name="Buee M."/>
            <person name="Carver A."/>
            <person name="Chen C."/>
            <person name="Cichocki N."/>
            <person name="Clum A."/>
            <person name="Culley D."/>
            <person name="Crous P.W."/>
            <person name="Fauchery L."/>
            <person name="Girlanda M."/>
            <person name="Hayes R."/>
            <person name="Keri Z."/>
            <person name="LaButti K."/>
            <person name="Lipzen A."/>
            <person name="Lombard V."/>
            <person name="Magnuson J."/>
            <person name="Maillard F."/>
            <person name="Morin E."/>
            <person name="Murat C."/>
            <person name="Nolan M."/>
            <person name="Ohm R."/>
            <person name="Pangilinan J."/>
            <person name="Pereira M."/>
            <person name="Perotto S."/>
            <person name="Peter M."/>
            <person name="Riley R."/>
            <person name="Sitrit Y."/>
            <person name="Stielow B."/>
            <person name="Szollosi G."/>
            <person name="Zifcakova L."/>
            <person name="Stursova M."/>
            <person name="Spatafora J.W."/>
            <person name="Tedersoo L."/>
            <person name="Vaario L.-M."/>
            <person name="Yamada A."/>
            <person name="Yan M."/>
            <person name="Wang P."/>
            <person name="Xu J."/>
            <person name="Bruns T."/>
            <person name="Baldrian P."/>
            <person name="Vilgalys R."/>
            <person name="Henrissat B."/>
            <person name="Grigoriev I.V."/>
            <person name="Hibbett D."/>
            <person name="Nagy L.G."/>
            <person name="Martin F.M."/>
        </authorList>
    </citation>
    <scope>NUCLEOTIDE SEQUENCE</scope>
    <source>
        <strain evidence="2">BED1</strain>
    </source>
</reference>